<evidence type="ECO:0000313" key="3">
    <source>
        <dbReference type="Proteomes" id="UP000190476"/>
    </source>
</evidence>
<dbReference type="InterPro" id="IPR047589">
    <property type="entry name" value="DUF11_rpt"/>
</dbReference>
<feature type="region of interest" description="Disordered" evidence="1">
    <location>
        <begin position="52"/>
        <end position="84"/>
    </location>
</feature>
<dbReference type="NCBIfam" id="TIGR01451">
    <property type="entry name" value="B_ant_repeat"/>
    <property type="match status" value="1"/>
</dbReference>
<dbReference type="GeneID" id="66300793"/>
<evidence type="ECO:0000313" key="2">
    <source>
        <dbReference type="EMBL" id="SLK13045.1"/>
    </source>
</evidence>
<accession>A0A1U6IYF0</accession>
<dbReference type="OrthoDB" id="1912885at2"/>
<keyword evidence="3" id="KW-1185">Reference proteome</keyword>
<protein>
    <submittedName>
        <fullName evidence="2">Uncharacterized protein</fullName>
    </submittedName>
</protein>
<organism evidence="2 3">
    <name type="scientific">Clostridium chauvoei JF4335</name>
    <dbReference type="NCBI Taxonomy" id="1351755"/>
    <lineage>
        <taxon>Bacteria</taxon>
        <taxon>Bacillati</taxon>
        <taxon>Bacillota</taxon>
        <taxon>Clostridia</taxon>
        <taxon>Eubacteriales</taxon>
        <taxon>Clostridiaceae</taxon>
        <taxon>Clostridium</taxon>
    </lineage>
</organism>
<gene>
    <name evidence="2" type="ORF">CCH01_04270</name>
</gene>
<dbReference type="AlphaFoldDB" id="A0A1U6IYF0"/>
<feature type="compositionally biased region" description="Polar residues" evidence="1">
    <location>
        <begin position="67"/>
        <end position="82"/>
    </location>
</feature>
<feature type="compositionally biased region" description="Basic and acidic residues" evidence="1">
    <location>
        <begin position="57"/>
        <end position="66"/>
    </location>
</feature>
<dbReference type="RefSeq" id="WP_079481088.1">
    <property type="nucleotide sequence ID" value="NZ_CBML010000006.1"/>
</dbReference>
<evidence type="ECO:0000256" key="1">
    <source>
        <dbReference type="SAM" id="MobiDB-lite"/>
    </source>
</evidence>
<dbReference type="STRING" id="1351755.CCH01_04270"/>
<dbReference type="EMBL" id="LT799839">
    <property type="protein sequence ID" value="SLK13045.1"/>
    <property type="molecule type" value="Genomic_DNA"/>
</dbReference>
<proteinExistence type="predicted"/>
<dbReference type="Proteomes" id="UP000190476">
    <property type="component" value="Chromosome I"/>
</dbReference>
<sequence length="766" mass="86522">MFNKLKKIITICLTLVFTLSLFNMRLIKTKAIEVNTRPLDVSWSRTPEIPDNQIVTETREDKKPDSNHWSSDGNTYILNNPGETEKGRVLRTPYSIADNNITYNLIFDYEAMTQYLNPTETTRVWDGKNNPYFSKYVGILPSNYPECATWKRIDGHEWRMFRGNFNLNGDINNKEVYLGVLSGSSPELILPVNDFLMVFINGKPTNINYGTQNSNGNSMKFRMPDGSIETLSYKQAVSNHNNRCYNKNHLDMSKHTDGWHVHLNEGATNENGHLNLGDISKYLDPSKTEQTIEIFTGDIAEGGGTSKFEVFVVDKPDVEVSKGAYLLENGIEETLVENSQVYASQEINYTFKLQNTGDQPLTNIVFEDNLLGIKVTKDGVYKLNSEEKIESSVGNVVTKTLSDGSLKQGGLELLENLQLGEAVEVKGLNSQKYVVSDVDINMGQVLNTVVGKGNYFNDKLTISKEATFNLEAIDIPLEALNFTMQKHVEEIKRGNEIIYKRGETQEESTTKIVQPGDEVKFLFDISNETKIKERAMSVNNLSLEDFLENEWKDSTPNWVYKLVNNDGSLSDFNANNFSMNINEKIKVLVEGFIVPEPKVGWNYKITNTVTLKRSGHDMATSSANIEIAKPSINIVKALEGIFKVEDLGSKFTIVVTGSDGKTYTLDVNQNEPVTISNLLYGVEYTINEVVPMNYELKGIEITDKAGNIINNGTDNKLKFTLNKDLNGKTVKVTNSKENNSLFFDYDKIKNVFKWNLEKFEIFKKDE</sequence>
<name>A0A1U6IYF0_9CLOT</name>
<reference evidence="3" key="1">
    <citation type="submission" date="2017-03" db="EMBL/GenBank/DDBJ databases">
        <authorList>
            <person name="Falquet L."/>
            <person name="Falquet L."/>
        </authorList>
    </citation>
    <scope>NUCLEOTIDE SEQUENCE [LARGE SCALE GENOMIC DNA]</scope>
</reference>